<dbReference type="CDD" id="cd04301">
    <property type="entry name" value="NAT_SF"/>
    <property type="match status" value="1"/>
</dbReference>
<gene>
    <name evidence="2" type="ORF">Pla111_08700</name>
</gene>
<dbReference type="RefSeq" id="WP_146571743.1">
    <property type="nucleotide sequence ID" value="NZ_SJPH01000002.1"/>
</dbReference>
<dbReference type="Pfam" id="PF00583">
    <property type="entry name" value="Acetyltransf_1"/>
    <property type="match status" value="1"/>
</dbReference>
<evidence type="ECO:0000259" key="1">
    <source>
        <dbReference type="PROSITE" id="PS51186"/>
    </source>
</evidence>
<reference evidence="2 3" key="1">
    <citation type="submission" date="2019-02" db="EMBL/GenBank/DDBJ databases">
        <title>Deep-cultivation of Planctomycetes and their phenomic and genomic characterization uncovers novel biology.</title>
        <authorList>
            <person name="Wiegand S."/>
            <person name="Jogler M."/>
            <person name="Boedeker C."/>
            <person name="Pinto D."/>
            <person name="Vollmers J."/>
            <person name="Rivas-Marin E."/>
            <person name="Kohn T."/>
            <person name="Peeters S.H."/>
            <person name="Heuer A."/>
            <person name="Rast P."/>
            <person name="Oberbeckmann S."/>
            <person name="Bunk B."/>
            <person name="Jeske O."/>
            <person name="Meyerdierks A."/>
            <person name="Storesund J.E."/>
            <person name="Kallscheuer N."/>
            <person name="Luecker S."/>
            <person name="Lage O.M."/>
            <person name="Pohl T."/>
            <person name="Merkel B.J."/>
            <person name="Hornburger P."/>
            <person name="Mueller R.-W."/>
            <person name="Bruemmer F."/>
            <person name="Labrenz M."/>
            <person name="Spormann A.M."/>
            <person name="Op Den Camp H."/>
            <person name="Overmann J."/>
            <person name="Amann R."/>
            <person name="Jetten M.S.M."/>
            <person name="Mascher T."/>
            <person name="Medema M.H."/>
            <person name="Devos D.P."/>
            <person name="Kaster A.-K."/>
            <person name="Ovreas L."/>
            <person name="Rohde M."/>
            <person name="Galperin M.Y."/>
            <person name="Jogler C."/>
        </authorList>
    </citation>
    <scope>NUCLEOTIDE SEQUENCE [LARGE SCALE GENOMIC DNA]</scope>
    <source>
        <strain evidence="2 3">Pla111</strain>
    </source>
</reference>
<dbReference type="GO" id="GO:0016747">
    <property type="term" value="F:acyltransferase activity, transferring groups other than amino-acyl groups"/>
    <property type="evidence" value="ECO:0007669"/>
    <property type="project" value="InterPro"/>
</dbReference>
<dbReference type="OrthoDB" id="9127144at2"/>
<dbReference type="InterPro" id="IPR016181">
    <property type="entry name" value="Acyl_CoA_acyltransferase"/>
</dbReference>
<evidence type="ECO:0000313" key="2">
    <source>
        <dbReference type="EMBL" id="TWT47258.1"/>
    </source>
</evidence>
<feature type="domain" description="N-acetyltransferase" evidence="1">
    <location>
        <begin position="2"/>
        <end position="147"/>
    </location>
</feature>
<dbReference type="InterPro" id="IPR000182">
    <property type="entry name" value="GNAT_dom"/>
</dbReference>
<keyword evidence="2" id="KW-0808">Transferase</keyword>
<evidence type="ECO:0000313" key="3">
    <source>
        <dbReference type="Proteomes" id="UP000318995"/>
    </source>
</evidence>
<protein>
    <submittedName>
        <fullName evidence="2">Acetyltransferase (GNAT) family protein</fullName>
    </submittedName>
</protein>
<dbReference type="Gene3D" id="3.40.630.30">
    <property type="match status" value="1"/>
</dbReference>
<dbReference type="PROSITE" id="PS51186">
    <property type="entry name" value="GNAT"/>
    <property type="match status" value="1"/>
</dbReference>
<dbReference type="EMBL" id="SJPH01000002">
    <property type="protein sequence ID" value="TWT47258.1"/>
    <property type="molecule type" value="Genomic_DNA"/>
</dbReference>
<sequence>MVTLEEVTRENWVACGKLSANDDQQGYVASNVWTIAESKFEPHHVLRAICNGEQVVGMLAYCHEEDPEDLGLYWVFRLLIDRDHQRQGHAAQAMLLAMEEIRLRDGTRVRTMHKPSNEAASALYMSLGFKAIGNHDDGDTLLEISLVQDCG</sequence>
<proteinExistence type="predicted"/>
<comment type="caution">
    <text evidence="2">The sequence shown here is derived from an EMBL/GenBank/DDBJ whole genome shotgun (WGS) entry which is preliminary data.</text>
</comment>
<dbReference type="Proteomes" id="UP000318995">
    <property type="component" value="Unassembled WGS sequence"/>
</dbReference>
<organism evidence="2 3">
    <name type="scientific">Botrimarina hoheduenensis</name>
    <dbReference type="NCBI Taxonomy" id="2528000"/>
    <lineage>
        <taxon>Bacteria</taxon>
        <taxon>Pseudomonadati</taxon>
        <taxon>Planctomycetota</taxon>
        <taxon>Planctomycetia</taxon>
        <taxon>Pirellulales</taxon>
        <taxon>Lacipirellulaceae</taxon>
        <taxon>Botrimarina</taxon>
    </lineage>
</organism>
<accession>A0A5C5W8N7</accession>
<keyword evidence="3" id="KW-1185">Reference proteome</keyword>
<dbReference type="AlphaFoldDB" id="A0A5C5W8N7"/>
<dbReference type="SUPFAM" id="SSF55729">
    <property type="entry name" value="Acyl-CoA N-acyltransferases (Nat)"/>
    <property type="match status" value="1"/>
</dbReference>
<name>A0A5C5W8N7_9BACT</name>